<organism evidence="4 5">
    <name type="scientific">Undibacterium nitidum</name>
    <dbReference type="NCBI Taxonomy" id="2762298"/>
    <lineage>
        <taxon>Bacteria</taxon>
        <taxon>Pseudomonadati</taxon>
        <taxon>Pseudomonadota</taxon>
        <taxon>Betaproteobacteria</taxon>
        <taxon>Burkholderiales</taxon>
        <taxon>Oxalobacteraceae</taxon>
        <taxon>Undibacterium</taxon>
    </lineage>
</organism>
<reference evidence="4" key="1">
    <citation type="submission" date="2020-08" db="EMBL/GenBank/DDBJ databases">
        <title>Novel species isolated from subtropical streams in China.</title>
        <authorList>
            <person name="Lu H."/>
        </authorList>
    </citation>
    <scope>NUCLEOTIDE SEQUENCE</scope>
    <source>
        <strain evidence="4">LX22W</strain>
    </source>
</reference>
<dbReference type="PANTHER" id="PTHR43877">
    <property type="entry name" value="AMINOALKYLPHOSPHONATE N-ACETYLTRANSFERASE-RELATED-RELATED"/>
    <property type="match status" value="1"/>
</dbReference>
<dbReference type="Pfam" id="PF00583">
    <property type="entry name" value="Acetyltransf_1"/>
    <property type="match status" value="1"/>
</dbReference>
<dbReference type="PROSITE" id="PS51186">
    <property type="entry name" value="GNAT"/>
    <property type="match status" value="1"/>
</dbReference>
<accession>A0A923HNN7</accession>
<protein>
    <submittedName>
        <fullName evidence="4">GNAT family N-acetyltransferase</fullName>
    </submittedName>
</protein>
<dbReference type="PANTHER" id="PTHR43877:SF5">
    <property type="entry name" value="BLL8307 PROTEIN"/>
    <property type="match status" value="1"/>
</dbReference>
<feature type="domain" description="N-acetyltransferase" evidence="3">
    <location>
        <begin position="1"/>
        <end position="152"/>
    </location>
</feature>
<dbReference type="SUPFAM" id="SSF55729">
    <property type="entry name" value="Acyl-CoA N-acyltransferases (Nat)"/>
    <property type="match status" value="1"/>
</dbReference>
<dbReference type="Gene3D" id="3.40.630.30">
    <property type="match status" value="1"/>
</dbReference>
<dbReference type="InterPro" id="IPR016181">
    <property type="entry name" value="Acyl_CoA_acyltransferase"/>
</dbReference>
<dbReference type="InterPro" id="IPR050832">
    <property type="entry name" value="Bact_Acetyltransf"/>
</dbReference>
<evidence type="ECO:0000256" key="1">
    <source>
        <dbReference type="ARBA" id="ARBA00022679"/>
    </source>
</evidence>
<dbReference type="InterPro" id="IPR000182">
    <property type="entry name" value="GNAT_dom"/>
</dbReference>
<evidence type="ECO:0000313" key="5">
    <source>
        <dbReference type="Proteomes" id="UP000627446"/>
    </source>
</evidence>
<evidence type="ECO:0000313" key="4">
    <source>
        <dbReference type="EMBL" id="MBC3880430.1"/>
    </source>
</evidence>
<dbReference type="GO" id="GO:0016747">
    <property type="term" value="F:acyltransferase activity, transferring groups other than amino-acyl groups"/>
    <property type="evidence" value="ECO:0007669"/>
    <property type="project" value="InterPro"/>
</dbReference>
<dbReference type="EMBL" id="JACOFZ010000001">
    <property type="protein sequence ID" value="MBC3880430.1"/>
    <property type="molecule type" value="Genomic_DNA"/>
</dbReference>
<comment type="caution">
    <text evidence="4">The sequence shown here is derived from an EMBL/GenBank/DDBJ whole genome shotgun (WGS) entry which is preliminary data.</text>
</comment>
<sequence>MDIRADDLSGEKIVALIQLHLNNMASISPPESCHALAIDSLRRPNIQVWSAWEEDDLMGCGALMRLDDMHGEIKSMRTAAQHLQKGVGAAILKHIIQVAQEQGLKRLSLETGSQVEFIPARKMYEKFGFIECPPFGDYVLDPLSVFMTKTLE</sequence>
<dbReference type="Proteomes" id="UP000627446">
    <property type="component" value="Unassembled WGS sequence"/>
</dbReference>
<dbReference type="RefSeq" id="WP_186915058.1">
    <property type="nucleotide sequence ID" value="NZ_JACOFZ010000001.1"/>
</dbReference>
<keyword evidence="1" id="KW-0808">Transferase</keyword>
<gene>
    <name evidence="4" type="ORF">H8K36_03520</name>
</gene>
<evidence type="ECO:0000256" key="2">
    <source>
        <dbReference type="ARBA" id="ARBA00023315"/>
    </source>
</evidence>
<keyword evidence="5" id="KW-1185">Reference proteome</keyword>
<dbReference type="AlphaFoldDB" id="A0A923HNN7"/>
<keyword evidence="2" id="KW-0012">Acyltransferase</keyword>
<name>A0A923HNN7_9BURK</name>
<proteinExistence type="predicted"/>
<evidence type="ECO:0000259" key="3">
    <source>
        <dbReference type="PROSITE" id="PS51186"/>
    </source>
</evidence>